<evidence type="ECO:0000313" key="2">
    <source>
        <dbReference type="Proteomes" id="UP000011131"/>
    </source>
</evidence>
<organism evidence="1 2">
    <name type="scientific">Myxococcus stipitatus (strain DSM 14675 / JCM 12634 / Mx s8)</name>
    <dbReference type="NCBI Taxonomy" id="1278073"/>
    <lineage>
        <taxon>Bacteria</taxon>
        <taxon>Pseudomonadati</taxon>
        <taxon>Myxococcota</taxon>
        <taxon>Myxococcia</taxon>
        <taxon>Myxococcales</taxon>
        <taxon>Cystobacterineae</taxon>
        <taxon>Myxococcaceae</taxon>
        <taxon>Myxococcus</taxon>
    </lineage>
</organism>
<dbReference type="RefSeq" id="WP_015346919.1">
    <property type="nucleotide sequence ID" value="NC_020126.1"/>
</dbReference>
<dbReference type="EMBL" id="CP004025">
    <property type="protein sequence ID" value="AGC42656.1"/>
    <property type="molecule type" value="Genomic_DNA"/>
</dbReference>
<dbReference type="AlphaFoldDB" id="L7U1I9"/>
<dbReference type="HOGENOM" id="CLU_1641885_0_0_7"/>
<reference evidence="1 2" key="1">
    <citation type="journal article" date="2013" name="Genome Announc.">
        <title>Complete genome sequence of Myxococcus stipitatus strain DSM 14675, a fruiting myxobacterium.</title>
        <authorList>
            <person name="Huntley S."/>
            <person name="Kneip S."/>
            <person name="Treuner-Lange A."/>
            <person name="Sogaard-Andersen L."/>
        </authorList>
    </citation>
    <scope>NUCLEOTIDE SEQUENCE [LARGE SCALE GENOMIC DNA]</scope>
    <source>
        <strain evidence="2">DSM 14675 / JCM 12634 / Mx s8</strain>
    </source>
</reference>
<keyword evidence="1" id="KW-0449">Lipoprotein</keyword>
<dbReference type="Proteomes" id="UP000011131">
    <property type="component" value="Chromosome"/>
</dbReference>
<dbReference type="PROSITE" id="PS51257">
    <property type="entry name" value="PROKAR_LIPOPROTEIN"/>
    <property type="match status" value="1"/>
</dbReference>
<dbReference type="InterPro" id="IPR006311">
    <property type="entry name" value="TAT_signal"/>
</dbReference>
<dbReference type="PROSITE" id="PS51318">
    <property type="entry name" value="TAT"/>
    <property type="match status" value="1"/>
</dbReference>
<name>L7U1I9_MYXSD</name>
<keyword evidence="2" id="KW-1185">Reference proteome</keyword>
<sequence length="162" mass="17312">MMRTRRELLGLLGGGVLASGCLGSAPFHPRAYDDAVRVESLAVDFAEDKSGLLDVGLQVKNPSSDAASVSFVDFELWVDGRRVAAGQQQLDAALPPNAEIPLRVLFPLAAERVVAVTGTQPLPVRVRGGVLLRFGTTERRAPFRVQGSRRMTHVPPLDAGGD</sequence>
<dbReference type="STRING" id="1278073.MYSTI_01308"/>
<proteinExistence type="predicted"/>
<evidence type="ECO:0000313" key="1">
    <source>
        <dbReference type="EMBL" id="AGC42656.1"/>
    </source>
</evidence>
<accession>L7U1I9</accession>
<dbReference type="SUPFAM" id="SSF117070">
    <property type="entry name" value="LEA14-like"/>
    <property type="match status" value="1"/>
</dbReference>
<gene>
    <name evidence="1" type="ordered locus">MYSTI_01308</name>
</gene>
<dbReference type="PATRIC" id="fig|1278073.3.peg.1363"/>
<protein>
    <submittedName>
        <fullName evidence="1">Putative lipoprotein</fullName>
    </submittedName>
</protein>
<dbReference type="Gene3D" id="2.60.40.1820">
    <property type="match status" value="1"/>
</dbReference>
<dbReference type="KEGG" id="msd:MYSTI_01308"/>